<dbReference type="KEGG" id="vg:18565657"/>
<gene>
    <name evidence="1" type="ORF">Pepy6gene080</name>
</gene>
<sequence length="87" mass="9856">MSAAKTARPNKLYFEARRIDGKVRFRWVLKSPQGREIAVSHTTFSSKLAVIKNCIVVFHSTLLDESLMTVVDPEMYDKIAAELTKAQ</sequence>
<protein>
    <submittedName>
        <fullName evidence="1">Gp080</fullName>
    </submittedName>
</protein>
<accession>D4P7J1</accession>
<reference evidence="1 2" key="1">
    <citation type="journal article" date="2011" name="Appl. Environ. Microbiol.">
        <title>Genomic and functional analyses of Rhodococcus equi phages ReqiPepy6, ReqiPoco6, ReqiPine5, and ReqiDocB7.</title>
        <authorList>
            <person name="Summer E.J."/>
            <person name="Liu M."/>
            <person name="Gill J.J."/>
            <person name="Grant M."/>
            <person name="Chan-Cortes T.N."/>
            <person name="Ferguson L."/>
            <person name="Janes C."/>
            <person name="Lange K."/>
            <person name="Bertoli M."/>
            <person name="Moore C."/>
            <person name="Orchard R.C."/>
            <person name="Cohen N."/>
            <person name="Young R."/>
        </authorList>
    </citation>
    <scope>NUCLEOTIDE SEQUENCE [LARGE SCALE GENOMIC DNA]</scope>
</reference>
<keyword evidence="2" id="KW-1185">Reference proteome</keyword>
<dbReference type="OrthoDB" id="39811at10239"/>
<dbReference type="RefSeq" id="YP_009017694.1">
    <property type="nucleotide sequence ID" value="NC_023735.1"/>
</dbReference>
<proteinExistence type="predicted"/>
<organism evidence="1 2">
    <name type="scientific">Rhodococcus phage ReqiPepy6</name>
    <dbReference type="NCBI Taxonomy" id="691965"/>
    <lineage>
        <taxon>Viruses</taxon>
        <taxon>Duplodnaviria</taxon>
        <taxon>Heunggongvirae</taxon>
        <taxon>Uroviricota</taxon>
        <taxon>Caudoviricetes</taxon>
        <taxon>Pepyhexavirus</taxon>
        <taxon>Pepyhexavirus pepy6</taxon>
    </lineage>
</organism>
<name>D4P7J1_9CAUD</name>
<evidence type="ECO:0000313" key="1">
    <source>
        <dbReference type="EMBL" id="ADD80971.1"/>
    </source>
</evidence>
<evidence type="ECO:0000313" key="2">
    <source>
        <dbReference type="Proteomes" id="UP000002347"/>
    </source>
</evidence>
<dbReference type="GeneID" id="18565657"/>
<dbReference type="Proteomes" id="UP000002347">
    <property type="component" value="Segment"/>
</dbReference>
<dbReference type="EMBL" id="GU580941">
    <property type="protein sequence ID" value="ADD80971.1"/>
    <property type="molecule type" value="Genomic_DNA"/>
</dbReference>